<dbReference type="Gene3D" id="3.40.50.720">
    <property type="entry name" value="NAD(P)-binding Rossmann-like Domain"/>
    <property type="match status" value="1"/>
</dbReference>
<name>A0A2Z3HZ01_9CAUL</name>
<keyword evidence="3" id="KW-0560">Oxidoreductase</keyword>
<dbReference type="InterPro" id="IPR019478">
    <property type="entry name" value="Sirohaem_synthase_dimer_dom"/>
</dbReference>
<evidence type="ECO:0000313" key="9">
    <source>
        <dbReference type="Proteomes" id="UP000247763"/>
    </source>
</evidence>
<feature type="domain" description="Sirohaem synthase dimerisation" evidence="7">
    <location>
        <begin position="134"/>
        <end position="185"/>
    </location>
</feature>
<comment type="catalytic activity">
    <reaction evidence="6">
        <text>precorrin-2 + NAD(+) = sirohydrochlorin + NADH + 2 H(+)</text>
        <dbReference type="Rhea" id="RHEA:15613"/>
        <dbReference type="ChEBI" id="CHEBI:15378"/>
        <dbReference type="ChEBI" id="CHEBI:57540"/>
        <dbReference type="ChEBI" id="CHEBI:57945"/>
        <dbReference type="ChEBI" id="CHEBI:58351"/>
        <dbReference type="ChEBI" id="CHEBI:58827"/>
        <dbReference type="EC" id="1.3.1.76"/>
    </reaction>
</comment>
<dbReference type="EC" id="1.3.1.76" evidence="2"/>
<dbReference type="Proteomes" id="UP000247763">
    <property type="component" value="Chromosome"/>
</dbReference>
<dbReference type="NCBIfam" id="TIGR01470">
    <property type="entry name" value="cysG_Nterm"/>
    <property type="match status" value="1"/>
</dbReference>
<keyword evidence="4" id="KW-0520">NAD</keyword>
<reference evidence="9" key="1">
    <citation type="submission" date="2018-05" db="EMBL/GenBank/DDBJ databases">
        <title>Genome sequencing of Phenylobacterium sp. HYN0004.</title>
        <authorList>
            <person name="Yi H."/>
            <person name="Baek C."/>
        </authorList>
    </citation>
    <scope>NUCLEOTIDE SEQUENCE [LARGE SCALE GENOMIC DNA]</scope>
    <source>
        <strain evidence="9">HYN0004</strain>
    </source>
</reference>
<dbReference type="SUPFAM" id="SSF51735">
    <property type="entry name" value="NAD(P)-binding Rossmann-fold domains"/>
    <property type="match status" value="1"/>
</dbReference>
<dbReference type="KEGG" id="phb:HYN04_00850"/>
<dbReference type="Gene3D" id="3.30.160.110">
    <property type="entry name" value="Siroheme synthase, domain 2"/>
    <property type="match status" value="1"/>
</dbReference>
<gene>
    <name evidence="8" type="ORF">HYN04_00850</name>
</gene>
<dbReference type="InterPro" id="IPR035996">
    <property type="entry name" value="4pyrrol_Methylase_sf"/>
</dbReference>
<evidence type="ECO:0000259" key="7">
    <source>
        <dbReference type="Pfam" id="PF10414"/>
    </source>
</evidence>
<sequence length="292" mass="30332">MDVFPAFYPLAGRRVGLAGAGEGLDARLRLLAGSPAELVVLEVEAAHSPEAWAGMALGFIAHPDEAFSRLAADAARQAGAAVNVMDRPALCDFTVPALIDRGALVAAFGTGGASPLVAARLRAELETRIPEGAGRLARLLDDYKSELRRRWPDPADRRVILSGILEGPVAAAVLEDRPAAEVQELMAAAISGAARPEGRLFALSPATLPDLVSLRALRALSSADVLVMAPGVGEALAVLARREARRLAPAEASPERVAALLAEGRTLVLLADPGPWREAGLSPEILPVAPGS</sequence>
<dbReference type="OrthoDB" id="9815856at2"/>
<proteinExistence type="predicted"/>
<keyword evidence="5" id="KW-0627">Porphyrin biosynthesis</keyword>
<dbReference type="UniPathway" id="UPA00262">
    <property type="reaction ID" value="UER00222"/>
</dbReference>
<dbReference type="PANTHER" id="PTHR35330">
    <property type="entry name" value="SIROHEME BIOSYNTHESIS PROTEIN MET8"/>
    <property type="match status" value="1"/>
</dbReference>
<dbReference type="EMBL" id="CP029479">
    <property type="protein sequence ID" value="AWM76434.1"/>
    <property type="molecule type" value="Genomic_DNA"/>
</dbReference>
<dbReference type="Pfam" id="PF13241">
    <property type="entry name" value="NAD_binding_7"/>
    <property type="match status" value="1"/>
</dbReference>
<dbReference type="InterPro" id="IPR028161">
    <property type="entry name" value="Met8-like"/>
</dbReference>
<comment type="pathway">
    <text evidence="1">Porphyrin-containing compound metabolism; siroheme biosynthesis; sirohydrochlorin from precorrin-2: step 1/1.</text>
</comment>
<evidence type="ECO:0000256" key="5">
    <source>
        <dbReference type="ARBA" id="ARBA00023244"/>
    </source>
</evidence>
<dbReference type="InterPro" id="IPR036291">
    <property type="entry name" value="NAD(P)-bd_dom_sf"/>
</dbReference>
<dbReference type="RefSeq" id="WP_110449003.1">
    <property type="nucleotide sequence ID" value="NZ_CP029479.1"/>
</dbReference>
<evidence type="ECO:0000313" key="8">
    <source>
        <dbReference type="EMBL" id="AWM76434.1"/>
    </source>
</evidence>
<dbReference type="GO" id="GO:0004325">
    <property type="term" value="F:ferrochelatase activity"/>
    <property type="evidence" value="ECO:0007669"/>
    <property type="project" value="InterPro"/>
</dbReference>
<accession>A0A2Z3HZ01</accession>
<evidence type="ECO:0000256" key="3">
    <source>
        <dbReference type="ARBA" id="ARBA00023002"/>
    </source>
</evidence>
<evidence type="ECO:0000256" key="4">
    <source>
        <dbReference type="ARBA" id="ARBA00023027"/>
    </source>
</evidence>
<evidence type="ECO:0000256" key="2">
    <source>
        <dbReference type="ARBA" id="ARBA00012400"/>
    </source>
</evidence>
<keyword evidence="9" id="KW-1185">Reference proteome</keyword>
<dbReference type="InterPro" id="IPR006367">
    <property type="entry name" value="Sirohaem_synthase_N"/>
</dbReference>
<dbReference type="GO" id="GO:0019354">
    <property type="term" value="P:siroheme biosynthetic process"/>
    <property type="evidence" value="ECO:0007669"/>
    <property type="project" value="UniProtKB-UniPathway"/>
</dbReference>
<dbReference type="PANTHER" id="PTHR35330:SF1">
    <property type="entry name" value="SIROHEME BIOSYNTHESIS PROTEIN MET8"/>
    <property type="match status" value="1"/>
</dbReference>
<dbReference type="SUPFAM" id="SSF75615">
    <property type="entry name" value="Siroheme synthase middle domains-like"/>
    <property type="match status" value="1"/>
</dbReference>
<dbReference type="GO" id="GO:0008168">
    <property type="term" value="F:methyltransferase activity"/>
    <property type="evidence" value="ECO:0007669"/>
    <property type="project" value="InterPro"/>
</dbReference>
<dbReference type="AlphaFoldDB" id="A0A2Z3HZ01"/>
<organism evidence="8 9">
    <name type="scientific">Phenylobacterium parvum</name>
    <dbReference type="NCBI Taxonomy" id="2201350"/>
    <lineage>
        <taxon>Bacteria</taxon>
        <taxon>Pseudomonadati</taxon>
        <taxon>Pseudomonadota</taxon>
        <taxon>Alphaproteobacteria</taxon>
        <taxon>Caulobacterales</taxon>
        <taxon>Caulobacteraceae</taxon>
        <taxon>Phenylobacterium</taxon>
    </lineage>
</organism>
<dbReference type="Pfam" id="PF10414">
    <property type="entry name" value="CysG_dimeriser"/>
    <property type="match status" value="1"/>
</dbReference>
<dbReference type="SUPFAM" id="SSF53790">
    <property type="entry name" value="Tetrapyrrole methylase"/>
    <property type="match status" value="1"/>
</dbReference>
<protein>
    <recommendedName>
        <fullName evidence="2">precorrin-2 dehydrogenase</fullName>
        <ecNumber evidence="2">1.3.1.76</ecNumber>
    </recommendedName>
</protein>
<evidence type="ECO:0000256" key="1">
    <source>
        <dbReference type="ARBA" id="ARBA00005010"/>
    </source>
</evidence>
<dbReference type="GO" id="GO:0043115">
    <property type="term" value="F:precorrin-2 dehydrogenase activity"/>
    <property type="evidence" value="ECO:0007669"/>
    <property type="project" value="UniProtKB-EC"/>
</dbReference>
<evidence type="ECO:0000256" key="6">
    <source>
        <dbReference type="ARBA" id="ARBA00047561"/>
    </source>
</evidence>